<dbReference type="Gene3D" id="2.60.120.200">
    <property type="match status" value="1"/>
</dbReference>
<dbReference type="SUPFAM" id="SSF49899">
    <property type="entry name" value="Concanavalin A-like lectins/glucanases"/>
    <property type="match status" value="1"/>
</dbReference>
<organism evidence="3 4">
    <name type="scientific">Aestuariibaculum suncheonense</name>
    <dbReference type="NCBI Taxonomy" id="1028745"/>
    <lineage>
        <taxon>Bacteria</taxon>
        <taxon>Pseudomonadati</taxon>
        <taxon>Bacteroidota</taxon>
        <taxon>Flavobacteriia</taxon>
        <taxon>Flavobacteriales</taxon>
        <taxon>Flavobacteriaceae</taxon>
    </lineage>
</organism>
<dbReference type="InterPro" id="IPR050546">
    <property type="entry name" value="Glycosyl_Hydrlase_16"/>
</dbReference>
<gene>
    <name evidence="3" type="ORF">ICJ84_11475</name>
</gene>
<evidence type="ECO:0000313" key="4">
    <source>
        <dbReference type="Proteomes" id="UP000602057"/>
    </source>
</evidence>
<dbReference type="EMBL" id="JACVXC010000004">
    <property type="protein sequence ID" value="MBD0836061.1"/>
    <property type="molecule type" value="Genomic_DNA"/>
</dbReference>
<comment type="caution">
    <text evidence="3">The sequence shown here is derived from an EMBL/GenBank/DDBJ whole genome shotgun (WGS) entry which is preliminary data.</text>
</comment>
<dbReference type="RefSeq" id="WP_188216555.1">
    <property type="nucleotide sequence ID" value="NZ_BAABGH010000007.1"/>
</dbReference>
<dbReference type="InterPro" id="IPR013320">
    <property type="entry name" value="ConA-like_dom_sf"/>
</dbReference>
<name>A0A8J6QJJ1_9FLAO</name>
<keyword evidence="3" id="KW-0378">Hydrolase</keyword>
<protein>
    <submittedName>
        <fullName evidence="3">Glycoside hydrolase family 16 protein</fullName>
    </submittedName>
</protein>
<dbReference type="AlphaFoldDB" id="A0A8J6QJJ1"/>
<dbReference type="PROSITE" id="PS51762">
    <property type="entry name" value="GH16_2"/>
    <property type="match status" value="1"/>
</dbReference>
<proteinExistence type="inferred from homology"/>
<dbReference type="GO" id="GO:0005975">
    <property type="term" value="P:carbohydrate metabolic process"/>
    <property type="evidence" value="ECO:0007669"/>
    <property type="project" value="InterPro"/>
</dbReference>
<evidence type="ECO:0000259" key="2">
    <source>
        <dbReference type="PROSITE" id="PS51762"/>
    </source>
</evidence>
<accession>A0A8J6QJJ1</accession>
<dbReference type="PANTHER" id="PTHR10963:SF55">
    <property type="entry name" value="GLYCOSIDE HYDROLASE FAMILY 16 PROTEIN"/>
    <property type="match status" value="1"/>
</dbReference>
<reference evidence="3" key="1">
    <citation type="journal article" date="2013" name="Int. J. Syst. Evol. Microbiol.">
        <title>Aestuariibaculum suncheonense gen. nov., sp. nov., a marine bacterium of the family Flavobacteriaceae isolated from a tidal flat and emended descriptions of the genera Gaetbulibacter and Tamlana.</title>
        <authorList>
            <person name="Jeong S.H."/>
            <person name="Park M.S."/>
            <person name="Jin H.M."/>
            <person name="Lee K."/>
            <person name="Park W."/>
            <person name="Jeon C.O."/>
        </authorList>
    </citation>
    <scope>NUCLEOTIDE SEQUENCE</scope>
    <source>
        <strain evidence="3">SC17</strain>
    </source>
</reference>
<dbReference type="PROSITE" id="PS51257">
    <property type="entry name" value="PROKAR_LIPOPROTEIN"/>
    <property type="match status" value="1"/>
</dbReference>
<dbReference type="InterPro" id="IPR000757">
    <property type="entry name" value="Beta-glucanase-like"/>
</dbReference>
<keyword evidence="4" id="KW-1185">Reference proteome</keyword>
<dbReference type="GO" id="GO:0004553">
    <property type="term" value="F:hydrolase activity, hydrolyzing O-glycosyl compounds"/>
    <property type="evidence" value="ECO:0007669"/>
    <property type="project" value="InterPro"/>
</dbReference>
<dbReference type="Proteomes" id="UP000602057">
    <property type="component" value="Unassembled WGS sequence"/>
</dbReference>
<sequence>MKEVFRNFIIITITCLFTSCYFKDTISKERNTANYKLVFEDQFEDFKPEYWSLYPYQNTFSAWNRYVVSDSSLAEVKNGHLHIKARWNKEKDLPETGAIQTKDKFSFKYGKIEVRAKFSRSGQGGWPAIWLMPQNPIYPGWPDGGEIDIMERLNNDTFVHQVVHQSDNKLNSISIGKTPEILTADYNIYSVVKLPYRIEFYINHELTMVYEPKEDFVKRWPFETDYYIILNHACADKGQSGIDFWPGKVNATEGFPYEMVIDYVKVWKLKDENLKVRN</sequence>
<dbReference type="CDD" id="cd08023">
    <property type="entry name" value="GH16_laminarinase_like"/>
    <property type="match status" value="1"/>
</dbReference>
<evidence type="ECO:0000313" key="3">
    <source>
        <dbReference type="EMBL" id="MBD0836061.1"/>
    </source>
</evidence>
<feature type="domain" description="GH16" evidence="2">
    <location>
        <begin position="40"/>
        <end position="272"/>
    </location>
</feature>
<reference evidence="3" key="2">
    <citation type="submission" date="2020-09" db="EMBL/GenBank/DDBJ databases">
        <authorList>
            <person name="Wu Z."/>
        </authorList>
    </citation>
    <scope>NUCLEOTIDE SEQUENCE</scope>
    <source>
        <strain evidence="3">SC17</strain>
    </source>
</reference>
<evidence type="ECO:0000256" key="1">
    <source>
        <dbReference type="ARBA" id="ARBA00006865"/>
    </source>
</evidence>
<dbReference type="Pfam" id="PF00722">
    <property type="entry name" value="Glyco_hydro_16"/>
    <property type="match status" value="1"/>
</dbReference>
<comment type="similarity">
    <text evidence="1">Belongs to the glycosyl hydrolase 16 family.</text>
</comment>
<dbReference type="PANTHER" id="PTHR10963">
    <property type="entry name" value="GLYCOSYL HYDROLASE-RELATED"/>
    <property type="match status" value="1"/>
</dbReference>